<keyword evidence="2" id="KW-1185">Reference proteome</keyword>
<reference evidence="1 2" key="1">
    <citation type="journal article" date="2018" name="Sci. Rep.">
        <title>Genomic signatures of local adaptation to the degree of environmental predictability in rotifers.</title>
        <authorList>
            <person name="Franch-Gras L."/>
            <person name="Hahn C."/>
            <person name="Garcia-Roger E.M."/>
            <person name="Carmona M.J."/>
            <person name="Serra M."/>
            <person name="Gomez A."/>
        </authorList>
    </citation>
    <scope>NUCLEOTIDE SEQUENCE [LARGE SCALE GENOMIC DNA]</scope>
    <source>
        <strain evidence="1">HYR1</strain>
    </source>
</reference>
<proteinExistence type="predicted"/>
<comment type="caution">
    <text evidence="1">The sequence shown here is derived from an EMBL/GenBank/DDBJ whole genome shotgun (WGS) entry which is preliminary data.</text>
</comment>
<evidence type="ECO:0000313" key="2">
    <source>
        <dbReference type="Proteomes" id="UP000276133"/>
    </source>
</evidence>
<evidence type="ECO:0000313" key="1">
    <source>
        <dbReference type="EMBL" id="RNA10472.1"/>
    </source>
</evidence>
<protein>
    <submittedName>
        <fullName evidence="1">Uncharacterized protein</fullName>
    </submittedName>
</protein>
<sequence>MRENLSKHDKPNKKTQYFYSGQSMAFGENICSSKITNSEDSNSIDLEKCNHNPKPFLKLIENYKFKREDVYYIMNRLVIFAQL</sequence>
<dbReference type="AlphaFoldDB" id="A0A3M7QGW7"/>
<dbReference type="EMBL" id="REGN01006191">
    <property type="protein sequence ID" value="RNA10472.1"/>
    <property type="molecule type" value="Genomic_DNA"/>
</dbReference>
<accession>A0A3M7QGW7</accession>
<organism evidence="1 2">
    <name type="scientific">Brachionus plicatilis</name>
    <name type="common">Marine rotifer</name>
    <name type="synonym">Brachionus muelleri</name>
    <dbReference type="NCBI Taxonomy" id="10195"/>
    <lineage>
        <taxon>Eukaryota</taxon>
        <taxon>Metazoa</taxon>
        <taxon>Spiralia</taxon>
        <taxon>Gnathifera</taxon>
        <taxon>Rotifera</taxon>
        <taxon>Eurotatoria</taxon>
        <taxon>Monogononta</taxon>
        <taxon>Pseudotrocha</taxon>
        <taxon>Ploima</taxon>
        <taxon>Brachionidae</taxon>
        <taxon>Brachionus</taxon>
    </lineage>
</organism>
<dbReference type="Proteomes" id="UP000276133">
    <property type="component" value="Unassembled WGS sequence"/>
</dbReference>
<name>A0A3M7QGW7_BRAPC</name>
<gene>
    <name evidence="1" type="ORF">BpHYR1_028174</name>
</gene>